<gene>
    <name evidence="2" type="ORF">PLOB_00040886</name>
</gene>
<dbReference type="EMBL" id="CALNXK010000063">
    <property type="protein sequence ID" value="CAH3139876.1"/>
    <property type="molecule type" value="Genomic_DNA"/>
</dbReference>
<feature type="region of interest" description="Disordered" evidence="1">
    <location>
        <begin position="1"/>
        <end position="26"/>
    </location>
</feature>
<evidence type="ECO:0000256" key="1">
    <source>
        <dbReference type="SAM" id="MobiDB-lite"/>
    </source>
</evidence>
<reference evidence="2 3" key="1">
    <citation type="submission" date="2022-05" db="EMBL/GenBank/DDBJ databases">
        <authorList>
            <consortium name="Genoscope - CEA"/>
            <person name="William W."/>
        </authorList>
    </citation>
    <scope>NUCLEOTIDE SEQUENCE [LARGE SCALE GENOMIC DNA]</scope>
</reference>
<proteinExistence type="predicted"/>
<dbReference type="PANTHER" id="PTHR45749">
    <property type="match status" value="1"/>
</dbReference>
<sequence>MIYGNMDKETGTSQATGFAKKKKEPACKRSCQPIGNTALTDMQTTKSTAEQPRSLTVHIQQLEAEHSASPGQSLTDNLHITEPFQPTNFNFPKKTFGKQNRSIPNTCGNVIQMSNDAAKKTMATNRFCLLKIIECLQYLARQAMPMQGDTDEESNFIQLLKLRGKDEPVLLKWLERKDDKYTSHEIQNEIISIMANNVIRDLVADIRGGFLQLSPTNIQM</sequence>
<comment type="caution">
    <text evidence="2">The sequence shown here is derived from an EMBL/GenBank/DDBJ whole genome shotgun (WGS) entry which is preliminary data.</text>
</comment>
<evidence type="ECO:0000313" key="2">
    <source>
        <dbReference type="EMBL" id="CAH3139876.1"/>
    </source>
</evidence>
<feature type="compositionally biased region" description="Basic and acidic residues" evidence="1">
    <location>
        <begin position="1"/>
        <end position="10"/>
    </location>
</feature>
<organism evidence="2 3">
    <name type="scientific">Porites lobata</name>
    <dbReference type="NCBI Taxonomy" id="104759"/>
    <lineage>
        <taxon>Eukaryota</taxon>
        <taxon>Metazoa</taxon>
        <taxon>Cnidaria</taxon>
        <taxon>Anthozoa</taxon>
        <taxon>Hexacorallia</taxon>
        <taxon>Scleractinia</taxon>
        <taxon>Fungiina</taxon>
        <taxon>Poritidae</taxon>
        <taxon>Porites</taxon>
    </lineage>
</organism>
<evidence type="ECO:0000313" key="3">
    <source>
        <dbReference type="Proteomes" id="UP001159405"/>
    </source>
</evidence>
<keyword evidence="3" id="KW-1185">Reference proteome</keyword>
<dbReference type="PANTHER" id="PTHR45749:SF21">
    <property type="entry name" value="DUF4371 DOMAIN-CONTAINING PROTEIN"/>
    <property type="match status" value="1"/>
</dbReference>
<accession>A0ABN8PBT9</accession>
<protein>
    <submittedName>
        <fullName evidence="2">Uncharacterized protein</fullName>
    </submittedName>
</protein>
<name>A0ABN8PBT9_9CNID</name>
<dbReference type="Proteomes" id="UP001159405">
    <property type="component" value="Unassembled WGS sequence"/>
</dbReference>